<dbReference type="SMART" id="SM00225">
    <property type="entry name" value="BTB"/>
    <property type="match status" value="1"/>
</dbReference>
<dbReference type="Gene3D" id="3.30.710.10">
    <property type="entry name" value="Potassium Channel Kv1.1, Chain A"/>
    <property type="match status" value="1"/>
</dbReference>
<evidence type="ECO:0000313" key="2">
    <source>
        <dbReference type="EMBL" id="TFK84823.1"/>
    </source>
</evidence>
<dbReference type="Proteomes" id="UP000308197">
    <property type="component" value="Unassembled WGS sequence"/>
</dbReference>
<dbReference type="Pfam" id="PF00651">
    <property type="entry name" value="BTB"/>
    <property type="match status" value="1"/>
</dbReference>
<proteinExistence type="predicted"/>
<gene>
    <name evidence="2" type="ORF">K466DRAFT_495907</name>
</gene>
<accession>A0A5C3PFY8</accession>
<evidence type="ECO:0000259" key="1">
    <source>
        <dbReference type="PROSITE" id="PS50097"/>
    </source>
</evidence>
<dbReference type="EMBL" id="ML211291">
    <property type="protein sequence ID" value="TFK84823.1"/>
    <property type="molecule type" value="Genomic_DNA"/>
</dbReference>
<evidence type="ECO:0000313" key="3">
    <source>
        <dbReference type="Proteomes" id="UP000308197"/>
    </source>
</evidence>
<dbReference type="InterPro" id="IPR011333">
    <property type="entry name" value="SKP1/BTB/POZ_sf"/>
</dbReference>
<sequence length="346" mass="38299">MAEDEQRPLKRLRTLAADSEDGAPPAGSSLAAPAVDLEHDSEFWLEDGNVVLVAKNVGFRVYKGLLAAQSPVFYDMFSATSLLADEQHDGVPIVRLCDSPEDLRHLFRVLLPKTQKDVLKDTYNLKTEFHVISALIRLSRKYQIEDVEKRSLSALCAIYATELCRWADIDSAIDEEDRFFAIAAVNLARLTDTPSILPSALYHCVLLQSDLLLGFTREDGTKEYLSQEDLGKCIDGTAQLVASRNTLTLSLASCIRESGADSCLRPGLCAIARKTLSESMVARPLHPGHEAHALSSEARRWAQHGLCDRCIAKLENKEDVLLMNLWTHLPTVFKVDGLGDAWPKAL</sequence>
<dbReference type="InParanoid" id="A0A5C3PFY8"/>
<protein>
    <recommendedName>
        <fullName evidence="1">BTB domain-containing protein</fullName>
    </recommendedName>
</protein>
<dbReference type="PROSITE" id="PS50097">
    <property type="entry name" value="BTB"/>
    <property type="match status" value="1"/>
</dbReference>
<reference evidence="2 3" key="1">
    <citation type="journal article" date="2019" name="Nat. Ecol. Evol.">
        <title>Megaphylogeny resolves global patterns of mushroom evolution.</title>
        <authorList>
            <person name="Varga T."/>
            <person name="Krizsan K."/>
            <person name="Foldi C."/>
            <person name="Dima B."/>
            <person name="Sanchez-Garcia M."/>
            <person name="Sanchez-Ramirez S."/>
            <person name="Szollosi G.J."/>
            <person name="Szarkandi J.G."/>
            <person name="Papp V."/>
            <person name="Albert L."/>
            <person name="Andreopoulos W."/>
            <person name="Angelini C."/>
            <person name="Antonin V."/>
            <person name="Barry K.W."/>
            <person name="Bougher N.L."/>
            <person name="Buchanan P."/>
            <person name="Buyck B."/>
            <person name="Bense V."/>
            <person name="Catcheside P."/>
            <person name="Chovatia M."/>
            <person name="Cooper J."/>
            <person name="Damon W."/>
            <person name="Desjardin D."/>
            <person name="Finy P."/>
            <person name="Geml J."/>
            <person name="Haridas S."/>
            <person name="Hughes K."/>
            <person name="Justo A."/>
            <person name="Karasinski D."/>
            <person name="Kautmanova I."/>
            <person name="Kiss B."/>
            <person name="Kocsube S."/>
            <person name="Kotiranta H."/>
            <person name="LaButti K.M."/>
            <person name="Lechner B.E."/>
            <person name="Liimatainen K."/>
            <person name="Lipzen A."/>
            <person name="Lukacs Z."/>
            <person name="Mihaltcheva S."/>
            <person name="Morgado L.N."/>
            <person name="Niskanen T."/>
            <person name="Noordeloos M.E."/>
            <person name="Ohm R.A."/>
            <person name="Ortiz-Santana B."/>
            <person name="Ovrebo C."/>
            <person name="Racz N."/>
            <person name="Riley R."/>
            <person name="Savchenko A."/>
            <person name="Shiryaev A."/>
            <person name="Soop K."/>
            <person name="Spirin V."/>
            <person name="Szebenyi C."/>
            <person name="Tomsovsky M."/>
            <person name="Tulloss R.E."/>
            <person name="Uehling J."/>
            <person name="Grigoriev I.V."/>
            <person name="Vagvolgyi C."/>
            <person name="Papp T."/>
            <person name="Martin F.M."/>
            <person name="Miettinen O."/>
            <person name="Hibbett D.S."/>
            <person name="Nagy L.G."/>
        </authorList>
    </citation>
    <scope>NUCLEOTIDE SEQUENCE [LARGE SCALE GENOMIC DNA]</scope>
    <source>
        <strain evidence="2 3">HHB13444</strain>
    </source>
</reference>
<organism evidence="2 3">
    <name type="scientific">Polyporus arcularius HHB13444</name>
    <dbReference type="NCBI Taxonomy" id="1314778"/>
    <lineage>
        <taxon>Eukaryota</taxon>
        <taxon>Fungi</taxon>
        <taxon>Dikarya</taxon>
        <taxon>Basidiomycota</taxon>
        <taxon>Agaricomycotina</taxon>
        <taxon>Agaricomycetes</taxon>
        <taxon>Polyporales</taxon>
        <taxon>Polyporaceae</taxon>
        <taxon>Polyporus</taxon>
    </lineage>
</organism>
<dbReference type="SUPFAM" id="SSF54695">
    <property type="entry name" value="POZ domain"/>
    <property type="match status" value="1"/>
</dbReference>
<keyword evidence="3" id="KW-1185">Reference proteome</keyword>
<feature type="domain" description="BTB" evidence="1">
    <location>
        <begin position="48"/>
        <end position="110"/>
    </location>
</feature>
<name>A0A5C3PFY8_9APHY</name>
<dbReference type="InterPro" id="IPR000210">
    <property type="entry name" value="BTB/POZ_dom"/>
</dbReference>
<dbReference type="AlphaFoldDB" id="A0A5C3PFY8"/>